<protein>
    <recommendedName>
        <fullName evidence="1">BTB domain-containing protein</fullName>
    </recommendedName>
</protein>
<dbReference type="SMART" id="SM00225">
    <property type="entry name" value="BTB"/>
    <property type="match status" value="1"/>
</dbReference>
<reference evidence="2" key="1">
    <citation type="submission" date="2014-09" db="EMBL/GenBank/DDBJ databases">
        <title>Genome sequence of the luminous mushroom Mycena chlorophos for searching fungal bioluminescence genes.</title>
        <authorList>
            <person name="Tanaka Y."/>
            <person name="Kasuga D."/>
            <person name="Oba Y."/>
            <person name="Hase S."/>
            <person name="Sato K."/>
            <person name="Oba Y."/>
            <person name="Sakakibara Y."/>
        </authorList>
    </citation>
    <scope>NUCLEOTIDE SEQUENCE</scope>
</reference>
<dbReference type="Gene3D" id="3.30.710.10">
    <property type="entry name" value="Potassium Channel Kv1.1, Chain A"/>
    <property type="match status" value="1"/>
</dbReference>
<feature type="domain" description="BTB" evidence="1">
    <location>
        <begin position="18"/>
        <end position="92"/>
    </location>
</feature>
<dbReference type="Pfam" id="PF00651">
    <property type="entry name" value="BTB"/>
    <property type="match status" value="1"/>
</dbReference>
<gene>
    <name evidence="2" type="ORF">MCHLO_09702</name>
</gene>
<evidence type="ECO:0000259" key="1">
    <source>
        <dbReference type="PROSITE" id="PS50097"/>
    </source>
</evidence>
<dbReference type="CDD" id="cd18186">
    <property type="entry name" value="BTB_POZ_ZBTB_KLHL-like"/>
    <property type="match status" value="1"/>
</dbReference>
<name>A0ABQ0LRX2_MYCCL</name>
<accession>A0ABQ0LRX2</accession>
<keyword evidence="3" id="KW-1185">Reference proteome</keyword>
<evidence type="ECO:0000313" key="3">
    <source>
        <dbReference type="Proteomes" id="UP000815677"/>
    </source>
</evidence>
<proteinExistence type="predicted"/>
<dbReference type="InterPro" id="IPR011333">
    <property type="entry name" value="SKP1/BTB/POZ_sf"/>
</dbReference>
<evidence type="ECO:0000313" key="2">
    <source>
        <dbReference type="EMBL" id="GAT52676.1"/>
    </source>
</evidence>
<dbReference type="Proteomes" id="UP000815677">
    <property type="component" value="Unassembled WGS sequence"/>
</dbReference>
<dbReference type="PROSITE" id="PS50097">
    <property type="entry name" value="BTB"/>
    <property type="match status" value="1"/>
</dbReference>
<dbReference type="InterPro" id="IPR000210">
    <property type="entry name" value="BTB/POZ_dom"/>
</dbReference>
<sequence length="329" mass="36848">MTDAPFVVPLDRGALWFEDGTLVIRAQQTAFKVHRSILAARSSVFRDMLAMPQNAEFVEQLDGCPMVVLPDAPKDLHCFLRAIFDSSYFMPSPHMADLSDILSILRLSHKYDVDYLFQRALAHLDQSLYFNSFHDFHHHLGGFGSIRLIDGSDEEWNAHMNSPLPFVLILQATTEVNALWLQPLTVYWACSVPLNSLMSLPRAAASRETLQQLVQWRTALVQARARFLAHFAEFGVGPGIGGHCSTSATCLRAGLSFVTRVMTQHAGADDASILEPIDLQDLNFCRSCGDHAERFCENDAVDSWAQLPRRLGLPTWQQLRAQRQAVLGL</sequence>
<dbReference type="EMBL" id="DF847848">
    <property type="protein sequence ID" value="GAT52676.1"/>
    <property type="molecule type" value="Genomic_DNA"/>
</dbReference>
<dbReference type="SUPFAM" id="SSF54695">
    <property type="entry name" value="POZ domain"/>
    <property type="match status" value="1"/>
</dbReference>
<organism evidence="2 3">
    <name type="scientific">Mycena chlorophos</name>
    <name type="common">Agaric fungus</name>
    <name type="synonym">Agaricus chlorophos</name>
    <dbReference type="NCBI Taxonomy" id="658473"/>
    <lineage>
        <taxon>Eukaryota</taxon>
        <taxon>Fungi</taxon>
        <taxon>Dikarya</taxon>
        <taxon>Basidiomycota</taxon>
        <taxon>Agaricomycotina</taxon>
        <taxon>Agaricomycetes</taxon>
        <taxon>Agaricomycetidae</taxon>
        <taxon>Agaricales</taxon>
        <taxon>Marasmiineae</taxon>
        <taxon>Mycenaceae</taxon>
        <taxon>Mycena</taxon>
    </lineage>
</organism>